<feature type="region of interest" description="Disordered" evidence="2">
    <location>
        <begin position="14"/>
        <end position="72"/>
    </location>
</feature>
<sequence length="411" mass="43665">MALVYTSRWSGPLVSPMATGAESSTTNASPLMPLSWTSMATSPEGRDRPPAPNQRPGTDRGRISEGAARPARPRVMLRSANMKTIAIRSGMAVALLTLVAACGSGTAATTASAPAGTRVTSCGVTLEIPAVPRRAVAMEQNAAEIMLTLGLADRMAGTAYQTDPVLPELKEPYTRVPVLARQYPGREALLAEKPDFVYSMRASAFAPEAAGSREDLAKLGVPAYLSSNDCEDRALIPATAEFEAIFKEIGDIATVFGVRERGQAVVADLRRRLEAAERSAPRDLDADVMWYYSGTKVPAIAGDTGLPGTITKLLGSRNAFADVEQQWTEGNWEEIAARDPDVIVLADLTRGGDGDSAEAKKRFLREDPVASELTAVKNDRFIVVPGSSVDPSIRSVTAVEQVGQGLARLHG</sequence>
<feature type="compositionally biased region" description="Polar residues" evidence="2">
    <location>
        <begin position="21"/>
        <end position="41"/>
    </location>
</feature>
<proteinExistence type="inferred from homology"/>
<evidence type="ECO:0000259" key="3">
    <source>
        <dbReference type="PROSITE" id="PS50983"/>
    </source>
</evidence>
<dbReference type="AlphaFoldDB" id="A0A2W2EGA1"/>
<name>A0A2W2EGA1_9ACTN</name>
<evidence type="ECO:0000256" key="2">
    <source>
        <dbReference type="SAM" id="MobiDB-lite"/>
    </source>
</evidence>
<dbReference type="Gene3D" id="3.40.50.1980">
    <property type="entry name" value="Nitrogenase molybdenum iron protein domain"/>
    <property type="match status" value="2"/>
</dbReference>
<dbReference type="SUPFAM" id="SSF53807">
    <property type="entry name" value="Helical backbone' metal receptor"/>
    <property type="match status" value="1"/>
</dbReference>
<organism evidence="4 5">
    <name type="scientific">Nonomuraea aridisoli</name>
    <dbReference type="NCBI Taxonomy" id="2070368"/>
    <lineage>
        <taxon>Bacteria</taxon>
        <taxon>Bacillati</taxon>
        <taxon>Actinomycetota</taxon>
        <taxon>Actinomycetes</taxon>
        <taxon>Streptosporangiales</taxon>
        <taxon>Streptosporangiaceae</taxon>
        <taxon>Nonomuraea</taxon>
    </lineage>
</organism>
<dbReference type="OrthoDB" id="9797850at2"/>
<comment type="similarity">
    <text evidence="1">Belongs to the bacterial solute-binding protein 8 family.</text>
</comment>
<dbReference type="PANTHER" id="PTHR30535">
    <property type="entry name" value="VITAMIN B12-BINDING PROTEIN"/>
    <property type="match status" value="1"/>
</dbReference>
<dbReference type="Pfam" id="PF01497">
    <property type="entry name" value="Peripla_BP_2"/>
    <property type="match status" value="1"/>
</dbReference>
<evidence type="ECO:0000256" key="1">
    <source>
        <dbReference type="ARBA" id="ARBA00008814"/>
    </source>
</evidence>
<accession>A0A2W2EGA1</accession>
<gene>
    <name evidence="4" type="ORF">C1J01_01395</name>
</gene>
<dbReference type="EMBL" id="POUD01000003">
    <property type="protein sequence ID" value="PZG23366.1"/>
    <property type="molecule type" value="Genomic_DNA"/>
</dbReference>
<dbReference type="InterPro" id="IPR050902">
    <property type="entry name" value="ABC_Transporter_SBP"/>
</dbReference>
<dbReference type="Proteomes" id="UP000249304">
    <property type="component" value="Unassembled WGS sequence"/>
</dbReference>
<reference evidence="4 5" key="1">
    <citation type="submission" date="2018-01" db="EMBL/GenBank/DDBJ databases">
        <title>Draft genome sequence of Nonomuraea sp. KC333.</title>
        <authorList>
            <person name="Sahin N."/>
            <person name="Saygin H."/>
            <person name="Ay H."/>
        </authorList>
    </citation>
    <scope>NUCLEOTIDE SEQUENCE [LARGE SCALE GENOMIC DNA]</scope>
    <source>
        <strain evidence="4 5">KC333</strain>
    </source>
</reference>
<evidence type="ECO:0000313" key="5">
    <source>
        <dbReference type="Proteomes" id="UP000249304"/>
    </source>
</evidence>
<feature type="domain" description="Fe/B12 periplasmic-binding" evidence="3">
    <location>
        <begin position="134"/>
        <end position="411"/>
    </location>
</feature>
<protein>
    <submittedName>
        <fullName evidence="4">ABC transporter substrate-binding protein</fullName>
    </submittedName>
</protein>
<dbReference type="PANTHER" id="PTHR30535:SF7">
    <property type="entry name" value="IRON(III) DICITRATE-BINDING PROTEIN"/>
    <property type="match status" value="1"/>
</dbReference>
<evidence type="ECO:0000313" key="4">
    <source>
        <dbReference type="EMBL" id="PZG23366.1"/>
    </source>
</evidence>
<dbReference type="InterPro" id="IPR002491">
    <property type="entry name" value="ABC_transptr_periplasmic_BD"/>
</dbReference>
<comment type="caution">
    <text evidence="4">The sequence shown here is derived from an EMBL/GenBank/DDBJ whole genome shotgun (WGS) entry which is preliminary data.</text>
</comment>
<keyword evidence="5" id="KW-1185">Reference proteome</keyword>
<dbReference type="PROSITE" id="PS50983">
    <property type="entry name" value="FE_B12_PBP"/>
    <property type="match status" value="1"/>
</dbReference>